<dbReference type="InterPro" id="IPR029057">
    <property type="entry name" value="PRTase-like"/>
</dbReference>
<gene>
    <name evidence="2" type="ORF">FHU38_002004</name>
</gene>
<evidence type="ECO:0000313" key="2">
    <source>
        <dbReference type="EMBL" id="NIJ11660.1"/>
    </source>
</evidence>
<dbReference type="AlphaFoldDB" id="A0A7X5UP90"/>
<reference evidence="2 3" key="1">
    <citation type="submission" date="2020-03" db="EMBL/GenBank/DDBJ databases">
        <title>Sequencing the genomes of 1000 actinobacteria strains.</title>
        <authorList>
            <person name="Klenk H.-P."/>
        </authorList>
    </citation>
    <scope>NUCLEOTIDE SEQUENCE [LARGE SCALE GENOMIC DNA]</scope>
    <source>
        <strain evidence="2 3">DSM 45685</strain>
    </source>
</reference>
<dbReference type="Proteomes" id="UP000545493">
    <property type="component" value="Unassembled WGS sequence"/>
</dbReference>
<dbReference type="InterPro" id="IPR000836">
    <property type="entry name" value="PRTase_dom"/>
</dbReference>
<dbReference type="Gene3D" id="3.30.1310.20">
    <property type="entry name" value="PRTase-like"/>
    <property type="match status" value="1"/>
</dbReference>
<keyword evidence="2" id="KW-0808">Transferase</keyword>
<dbReference type="CDD" id="cd06223">
    <property type="entry name" value="PRTases_typeI"/>
    <property type="match status" value="1"/>
</dbReference>
<keyword evidence="3" id="KW-1185">Reference proteome</keyword>
<accession>A0A7X5UP90</accession>
<keyword evidence="2" id="KW-0328">Glycosyltransferase</keyword>
<evidence type="ECO:0000313" key="3">
    <source>
        <dbReference type="Proteomes" id="UP000545493"/>
    </source>
</evidence>
<comment type="caution">
    <text evidence="2">The sequence shown here is derived from an EMBL/GenBank/DDBJ whole genome shotgun (WGS) entry which is preliminary data.</text>
</comment>
<dbReference type="SUPFAM" id="SSF53271">
    <property type="entry name" value="PRTase-like"/>
    <property type="match status" value="1"/>
</dbReference>
<feature type="domain" description="Phosphoribosyltransferase" evidence="1">
    <location>
        <begin position="30"/>
        <end position="184"/>
    </location>
</feature>
<dbReference type="Gene3D" id="3.40.50.2020">
    <property type="match status" value="1"/>
</dbReference>
<protein>
    <submittedName>
        <fullName evidence="2">Putative phosphoribosyltransferase</fullName>
    </submittedName>
</protein>
<proteinExistence type="predicted"/>
<sequence length="220" mass="23675">MRRTTKVGQTFTNRREAGVRLARTLAGRHWVRPVVLGLARGGVPVAAEVARLLGAPLGVVVARKIGAPGRPEFGVGAVTAHGPANYDAAGVRALGISADELDVASERERAEAQRRARLYQRDRQPQPVEGHDVIVVDDGLATGVTATAALRALRQEGPRKLVFAAPVCATQAEEALRAEADEVVCAWRPERFHAVGEWYSDFSQTTDDEVIRLLDEGSQA</sequence>
<dbReference type="GO" id="GO:0016757">
    <property type="term" value="F:glycosyltransferase activity"/>
    <property type="evidence" value="ECO:0007669"/>
    <property type="project" value="UniProtKB-KW"/>
</dbReference>
<organism evidence="2 3">
    <name type="scientific">Saccharomonospora amisosensis</name>
    <dbReference type="NCBI Taxonomy" id="1128677"/>
    <lineage>
        <taxon>Bacteria</taxon>
        <taxon>Bacillati</taxon>
        <taxon>Actinomycetota</taxon>
        <taxon>Actinomycetes</taxon>
        <taxon>Pseudonocardiales</taxon>
        <taxon>Pseudonocardiaceae</taxon>
        <taxon>Saccharomonospora</taxon>
    </lineage>
</organism>
<dbReference type="Pfam" id="PF00156">
    <property type="entry name" value="Pribosyltran"/>
    <property type="match status" value="1"/>
</dbReference>
<dbReference type="RefSeq" id="WP_167169301.1">
    <property type="nucleotide sequence ID" value="NZ_JAAOYM010000001.1"/>
</dbReference>
<evidence type="ECO:0000259" key="1">
    <source>
        <dbReference type="Pfam" id="PF00156"/>
    </source>
</evidence>
<dbReference type="EMBL" id="JAAOYM010000001">
    <property type="protein sequence ID" value="NIJ11660.1"/>
    <property type="molecule type" value="Genomic_DNA"/>
</dbReference>
<name>A0A7X5UP90_9PSEU</name>